<feature type="region of interest" description="Disordered" evidence="1">
    <location>
        <begin position="236"/>
        <end position="300"/>
    </location>
</feature>
<dbReference type="PANTHER" id="PTHR47824">
    <property type="entry name" value="UBIQUITIN-LIKE DOMAIN-CONTAINING PROTEIN"/>
    <property type="match status" value="1"/>
</dbReference>
<keyword evidence="4" id="KW-1185">Reference proteome</keyword>
<accession>A0A267GPN6</accession>
<proteinExistence type="predicted"/>
<dbReference type="InterPro" id="IPR002035">
    <property type="entry name" value="VWF_A"/>
</dbReference>
<feature type="compositionally biased region" description="Low complexity" evidence="1">
    <location>
        <begin position="236"/>
        <end position="294"/>
    </location>
</feature>
<dbReference type="STRING" id="282301.A0A267GPN6"/>
<dbReference type="PANTHER" id="PTHR47824:SF3">
    <property type="entry name" value="UBIQUITIN-LIKE DOMAIN-CONTAINING PROTEIN"/>
    <property type="match status" value="1"/>
</dbReference>
<name>A0A267GPN6_9PLAT</name>
<reference evidence="3 4" key="1">
    <citation type="submission" date="2017-06" db="EMBL/GenBank/DDBJ databases">
        <title>A platform for efficient transgenesis in Macrostomum lignano, a flatworm model organism for stem cell research.</title>
        <authorList>
            <person name="Berezikov E."/>
        </authorList>
    </citation>
    <scope>NUCLEOTIDE SEQUENCE [LARGE SCALE GENOMIC DNA]</scope>
    <source>
        <strain evidence="3">DV1</strain>
        <tissue evidence="3">Whole organism</tissue>
    </source>
</reference>
<gene>
    <name evidence="3" type="ORF">BOX15_Mlig029225g1</name>
</gene>
<dbReference type="AlphaFoldDB" id="A0A267GPN6"/>
<organism evidence="3 4">
    <name type="scientific">Macrostomum lignano</name>
    <dbReference type="NCBI Taxonomy" id="282301"/>
    <lineage>
        <taxon>Eukaryota</taxon>
        <taxon>Metazoa</taxon>
        <taxon>Spiralia</taxon>
        <taxon>Lophotrochozoa</taxon>
        <taxon>Platyhelminthes</taxon>
        <taxon>Rhabditophora</taxon>
        <taxon>Macrostomorpha</taxon>
        <taxon>Macrostomida</taxon>
        <taxon>Macrostomidae</taxon>
        <taxon>Macrostomum</taxon>
    </lineage>
</organism>
<dbReference type="EMBL" id="NIVC01000235">
    <property type="protein sequence ID" value="PAA87394.1"/>
    <property type="molecule type" value="Genomic_DNA"/>
</dbReference>
<evidence type="ECO:0000259" key="2">
    <source>
        <dbReference type="PROSITE" id="PS50234"/>
    </source>
</evidence>
<evidence type="ECO:0000313" key="3">
    <source>
        <dbReference type="EMBL" id="PAA87394.1"/>
    </source>
</evidence>
<dbReference type="PROSITE" id="PS50234">
    <property type="entry name" value="VWFA"/>
    <property type="match status" value="1"/>
</dbReference>
<comment type="caution">
    <text evidence="3">The sequence shown here is derived from an EMBL/GenBank/DDBJ whole genome shotgun (WGS) entry which is preliminary data.</text>
</comment>
<evidence type="ECO:0000256" key="1">
    <source>
        <dbReference type="SAM" id="MobiDB-lite"/>
    </source>
</evidence>
<feature type="domain" description="VWFA" evidence="2">
    <location>
        <begin position="10"/>
        <end position="192"/>
    </location>
</feature>
<dbReference type="Pfam" id="PF00092">
    <property type="entry name" value="VWA"/>
    <property type="match status" value="1"/>
</dbReference>
<dbReference type="Gene3D" id="3.40.50.410">
    <property type="entry name" value="von Willebrand factor, type A domain"/>
    <property type="match status" value="1"/>
</dbReference>
<dbReference type="OrthoDB" id="20889at2759"/>
<evidence type="ECO:0000313" key="4">
    <source>
        <dbReference type="Proteomes" id="UP000215902"/>
    </source>
</evidence>
<dbReference type="Proteomes" id="UP000215902">
    <property type="component" value="Unassembled WGS sequence"/>
</dbReference>
<protein>
    <recommendedName>
        <fullName evidence="2">VWFA domain-containing protein</fullName>
    </recommendedName>
</protein>
<dbReference type="InterPro" id="IPR036465">
    <property type="entry name" value="vWFA_dom_sf"/>
</dbReference>
<dbReference type="CDD" id="cd00198">
    <property type="entry name" value="vWFA"/>
    <property type="match status" value="1"/>
</dbReference>
<sequence length="470" mass="50713">MALTGLQPLDLAFSFDTTGSMCSVINEVRSNIAEMLQRLTTDIPDLSVALIAHGDYGDRYETEIRDFGTSTADLVRFAKTVKDTYGGDEPECYELVLQQARTRLSWRPHSSRALVLVGDAFPHGVGSARNKYKIDWKAETELLHQLGVTVYCVQCGSSRNSQSFMDHVAKVTGGLRLPLAEFRGVRDFLMAIAYREGGTDVLRDGYEREVRARDGAALAGDVSAMLGLVRRSSAATMATSDAAGPTKTTATTTTSRTKTAAARLPKAAEATKSAAASSGRVLKKPAASKSAAKTPRARAARSVRVRRETCLDRHLPAALAALTWSPWRLVGQPGSVSRLSWQPFGSGSVRRSLLCGGRSGQHAVELAVQPRPGARRFPLFGRVLSTGSVRRRRELSVVSVKSLLAGRPAVRAQLERVLCQGMRVFARVAGAAPANPRPRLAKAASYAWNSGRSARCGGVFVSVSERSLRR</sequence>
<dbReference type="SUPFAM" id="SSF53300">
    <property type="entry name" value="vWA-like"/>
    <property type="match status" value="1"/>
</dbReference>